<feature type="compositionally biased region" description="Basic and acidic residues" evidence="1">
    <location>
        <begin position="260"/>
        <end position="278"/>
    </location>
</feature>
<feature type="compositionally biased region" description="Basic residues" evidence="1">
    <location>
        <begin position="193"/>
        <end position="205"/>
    </location>
</feature>
<feature type="compositionally biased region" description="Basic and acidic residues" evidence="1">
    <location>
        <begin position="206"/>
        <end position="237"/>
    </location>
</feature>
<feature type="compositionally biased region" description="Basic residues" evidence="1">
    <location>
        <begin position="51"/>
        <end position="83"/>
    </location>
</feature>
<sequence>MCAPPDGAHGRMPSIAARRATHPGWKAIDGDRTTHPGATAPAGPTCQLRPGLRRRLGRGRRVLGRRRRGPGRAHRPRLRRRRGAMGAPAPAGGAATGVPDRRARPGLRLARERAPPGSTRLRRFDQHRLPGRRLRRPAAGSCERRRRRPGNGRGRHRGAETGPRTGRARTPPPDAARARYRPGGSGPGSPGRRAGHAARHRAGGRRRLDGHAAGRPDLPPDRPHAPGDPALVRDPRPHRGRLHRATPHDGGPGGSRRHRLGDDGHRHLGRAAPDRPGRPVDSAGATHRRRRPHA</sequence>
<dbReference type="AlphaFoldDB" id="A0A1L7RSG2"/>
<proteinExistence type="predicted"/>
<gene>
    <name evidence="2" type="ORF">AAM4_2726</name>
</gene>
<evidence type="ECO:0000256" key="1">
    <source>
        <dbReference type="SAM" id="MobiDB-lite"/>
    </source>
</evidence>
<feature type="compositionally biased region" description="Low complexity" evidence="1">
    <location>
        <begin position="84"/>
        <end position="93"/>
    </location>
</feature>
<feature type="compositionally biased region" description="Basic and acidic residues" evidence="1">
    <location>
        <begin position="99"/>
        <end position="114"/>
    </location>
</feature>
<reference evidence="2" key="1">
    <citation type="submission" date="2014-07" db="EMBL/GenBank/DDBJ databases">
        <authorList>
            <person name="Zhang J.E."/>
            <person name="Yang H."/>
            <person name="Guo J."/>
            <person name="Deng Z."/>
            <person name="Luo H."/>
            <person name="Luo M."/>
            <person name="Zhao B."/>
        </authorList>
    </citation>
    <scope>NUCLEOTIDE SEQUENCE</scope>
    <source>
        <strain evidence="2">AM4</strain>
    </source>
</reference>
<feature type="compositionally biased region" description="Basic residues" evidence="1">
    <location>
        <begin position="144"/>
        <end position="156"/>
    </location>
</feature>
<name>A0A1L7RSG2_9ACTO</name>
<feature type="region of interest" description="Disordered" evidence="1">
    <location>
        <begin position="1"/>
        <end position="294"/>
    </location>
</feature>
<evidence type="ECO:0000313" key="2">
    <source>
        <dbReference type="EMBL" id="CED92558.1"/>
    </source>
</evidence>
<accession>A0A1L7RSG2</accession>
<organism evidence="2">
    <name type="scientific">Actinomyces succiniciruminis</name>
    <dbReference type="NCBI Taxonomy" id="1522002"/>
    <lineage>
        <taxon>Bacteria</taxon>
        <taxon>Bacillati</taxon>
        <taxon>Actinomycetota</taxon>
        <taxon>Actinomycetes</taxon>
        <taxon>Actinomycetales</taxon>
        <taxon>Actinomycetaceae</taxon>
        <taxon>Actinomyces</taxon>
    </lineage>
</organism>
<protein>
    <submittedName>
        <fullName evidence="2">Uncharacterized protein</fullName>
    </submittedName>
</protein>
<dbReference type="EMBL" id="LK995542">
    <property type="protein sequence ID" value="CED92558.1"/>
    <property type="molecule type" value="Genomic_DNA"/>
</dbReference>
<feature type="compositionally biased region" description="Low complexity" evidence="1">
    <location>
        <begin position="160"/>
        <end position="169"/>
    </location>
</feature>